<sequence length="209" mass="24468">MFTGSKKEIIDLIKRRGTLSIDEAVEEIDLAKTTLREHFLQLERDGYVERDYVRSGPGRPSLQYQLTSKGNSLFPSSESKLIRNIIKYLKTKGSEQLVEDFFEDFWDQRLEEAQDRIKESSAEDPESKIKILMQMLEEEGFMPEFDFDKSDESLTVRECNCPFSEVVKETRLPCKLEEMFYKRLFNENAERTSYIADGDYSCTYNIPTD</sequence>
<evidence type="ECO:0000259" key="3">
    <source>
        <dbReference type="Pfam" id="PF08220"/>
    </source>
</evidence>
<dbReference type="OrthoDB" id="155998at2"/>
<dbReference type="Pfam" id="PF18546">
    <property type="entry name" value="MetOD1"/>
    <property type="match status" value="1"/>
</dbReference>
<dbReference type="InterPro" id="IPR041359">
    <property type="entry name" value="MetOD1"/>
</dbReference>
<dbReference type="GO" id="GO:0003700">
    <property type="term" value="F:DNA-binding transcription factor activity"/>
    <property type="evidence" value="ECO:0007669"/>
    <property type="project" value="InterPro"/>
</dbReference>
<accession>A0A2A2G6J7</accession>
<gene>
    <name evidence="5" type="ORF">CK503_12570</name>
</gene>
<protein>
    <submittedName>
        <fullName evidence="5">Transcriptional regulator</fullName>
    </submittedName>
</protein>
<dbReference type="Proteomes" id="UP000218831">
    <property type="component" value="Unassembled WGS sequence"/>
</dbReference>
<evidence type="ECO:0000256" key="2">
    <source>
        <dbReference type="ARBA" id="ARBA00023163"/>
    </source>
</evidence>
<dbReference type="EMBL" id="NSKE01000009">
    <property type="protein sequence ID" value="PAU93251.1"/>
    <property type="molecule type" value="Genomic_DNA"/>
</dbReference>
<keyword evidence="2" id="KW-0804">Transcription</keyword>
<keyword evidence="1" id="KW-0805">Transcription regulation</keyword>
<feature type="domain" description="HTH deoR-type" evidence="3">
    <location>
        <begin position="7"/>
        <end position="52"/>
    </location>
</feature>
<evidence type="ECO:0000313" key="6">
    <source>
        <dbReference type="Proteomes" id="UP000218831"/>
    </source>
</evidence>
<dbReference type="InterPro" id="IPR001034">
    <property type="entry name" value="DeoR_HTH"/>
</dbReference>
<comment type="caution">
    <text evidence="5">The sequence shown here is derived from an EMBL/GenBank/DDBJ whole genome shotgun (WGS) entry which is preliminary data.</text>
</comment>
<evidence type="ECO:0000259" key="4">
    <source>
        <dbReference type="Pfam" id="PF18546"/>
    </source>
</evidence>
<feature type="domain" description="Metanogen output" evidence="4">
    <location>
        <begin position="97"/>
        <end position="206"/>
    </location>
</feature>
<dbReference type="Pfam" id="PF08220">
    <property type="entry name" value="HTH_DeoR"/>
    <property type="match status" value="1"/>
</dbReference>
<name>A0A2A2G6J7_9BACT</name>
<evidence type="ECO:0000256" key="1">
    <source>
        <dbReference type="ARBA" id="ARBA00023015"/>
    </source>
</evidence>
<evidence type="ECO:0000313" key="5">
    <source>
        <dbReference type="EMBL" id="PAU93251.1"/>
    </source>
</evidence>
<dbReference type="AlphaFoldDB" id="A0A2A2G6J7"/>
<dbReference type="InterPro" id="IPR036390">
    <property type="entry name" value="WH_DNA-bd_sf"/>
</dbReference>
<reference evidence="5 6" key="1">
    <citation type="submission" date="2017-08" db="EMBL/GenBank/DDBJ databases">
        <title>Aliifodinibius alkalisoli sp. nov., isolated from saline alkaline soil.</title>
        <authorList>
            <person name="Liu D."/>
            <person name="Zhang G."/>
        </authorList>
    </citation>
    <scope>NUCLEOTIDE SEQUENCE [LARGE SCALE GENOMIC DNA]</scope>
    <source>
        <strain evidence="5 6">WN023</strain>
    </source>
</reference>
<dbReference type="Gene3D" id="1.10.10.10">
    <property type="entry name" value="Winged helix-like DNA-binding domain superfamily/Winged helix DNA-binding domain"/>
    <property type="match status" value="1"/>
</dbReference>
<dbReference type="SUPFAM" id="SSF46785">
    <property type="entry name" value="Winged helix' DNA-binding domain"/>
    <property type="match status" value="1"/>
</dbReference>
<dbReference type="RefSeq" id="WP_095607178.1">
    <property type="nucleotide sequence ID" value="NZ_NSKE01000009.1"/>
</dbReference>
<dbReference type="InterPro" id="IPR036388">
    <property type="entry name" value="WH-like_DNA-bd_sf"/>
</dbReference>
<organism evidence="5 6">
    <name type="scientific">Fodinibius salipaludis</name>
    <dbReference type="NCBI Taxonomy" id="2032627"/>
    <lineage>
        <taxon>Bacteria</taxon>
        <taxon>Pseudomonadati</taxon>
        <taxon>Balneolota</taxon>
        <taxon>Balneolia</taxon>
        <taxon>Balneolales</taxon>
        <taxon>Balneolaceae</taxon>
        <taxon>Fodinibius</taxon>
    </lineage>
</organism>
<keyword evidence="6" id="KW-1185">Reference proteome</keyword>
<proteinExistence type="predicted"/>